<feature type="transmembrane region" description="Helical" evidence="15">
    <location>
        <begin position="6"/>
        <end position="25"/>
    </location>
</feature>
<dbReference type="NCBIfam" id="TIGR01144">
    <property type="entry name" value="ATP_synt_b"/>
    <property type="match status" value="1"/>
</dbReference>
<accession>A0A420WH58</accession>
<dbReference type="InterPro" id="IPR002146">
    <property type="entry name" value="ATP_synth_b/b'su_bac/chlpt"/>
</dbReference>
<evidence type="ECO:0000256" key="6">
    <source>
        <dbReference type="ARBA" id="ARBA00022781"/>
    </source>
</evidence>
<evidence type="ECO:0000256" key="16">
    <source>
        <dbReference type="RuleBase" id="RU003848"/>
    </source>
</evidence>
<evidence type="ECO:0000313" key="19">
    <source>
        <dbReference type="Proteomes" id="UP000277424"/>
    </source>
</evidence>
<dbReference type="InterPro" id="IPR050059">
    <property type="entry name" value="ATP_synthase_B_chain"/>
</dbReference>
<reference evidence="18 19" key="1">
    <citation type="submission" date="2018-10" db="EMBL/GenBank/DDBJ databases">
        <title>Comparative analysis of microorganisms from saline springs in Andes Mountain Range, Colombia.</title>
        <authorList>
            <person name="Rubin E."/>
        </authorList>
    </citation>
    <scope>NUCLEOTIDE SEQUENCE [LARGE SCALE GENOMIC DNA]</scope>
    <source>
        <strain evidence="18 19">USBA 36</strain>
    </source>
</reference>
<name>A0A420WH58_9PROT</name>
<dbReference type="HAMAP" id="MF_01398">
    <property type="entry name" value="ATP_synth_b_bprime"/>
    <property type="match status" value="1"/>
</dbReference>
<dbReference type="RefSeq" id="WP_121220039.1">
    <property type="nucleotide sequence ID" value="NZ_RBIG01000002.1"/>
</dbReference>
<gene>
    <name evidence="15" type="primary">atpF</name>
    <name evidence="18" type="ORF">BCL74_2267</name>
</gene>
<evidence type="ECO:0000256" key="2">
    <source>
        <dbReference type="ARBA" id="ARBA00022448"/>
    </source>
</evidence>
<comment type="function">
    <text evidence="12">Component of the F(0) channel, it forms part of the peripheral stalk, linking F(1) to F(0). The b'-subunit is a diverged and duplicated form of b found in plants and photosynthetic bacteria.</text>
</comment>
<evidence type="ECO:0000256" key="17">
    <source>
        <dbReference type="SAM" id="Coils"/>
    </source>
</evidence>
<keyword evidence="17" id="KW-0175">Coiled coil</keyword>
<keyword evidence="6 15" id="KW-0375">Hydrogen ion transport</keyword>
<comment type="function">
    <text evidence="11 15">F(1)F(0) ATP synthase produces ATP from ADP in the presence of a proton or sodium gradient. F-type ATPases consist of two structural domains, F(1) containing the extramembraneous catalytic core and F(0) containing the membrane proton channel, linked together by a central stalk and a peripheral stalk. During catalysis, ATP synthesis in the catalytic domain of F(1) is coupled via a rotary mechanism of the central stalk subunits to proton translocation.</text>
</comment>
<evidence type="ECO:0000256" key="10">
    <source>
        <dbReference type="ARBA" id="ARBA00023310"/>
    </source>
</evidence>
<evidence type="ECO:0000256" key="9">
    <source>
        <dbReference type="ARBA" id="ARBA00023136"/>
    </source>
</evidence>
<dbReference type="AlphaFoldDB" id="A0A420WH58"/>
<keyword evidence="7 15" id="KW-1133">Transmembrane helix</keyword>
<evidence type="ECO:0000256" key="14">
    <source>
        <dbReference type="ARBA" id="ARBA00037847"/>
    </source>
</evidence>
<dbReference type="GO" id="GO:0005886">
    <property type="term" value="C:plasma membrane"/>
    <property type="evidence" value="ECO:0007669"/>
    <property type="project" value="UniProtKB-SubCell"/>
</dbReference>
<dbReference type="GO" id="GO:0046933">
    <property type="term" value="F:proton-transporting ATP synthase activity, rotational mechanism"/>
    <property type="evidence" value="ECO:0007669"/>
    <property type="project" value="UniProtKB-UniRule"/>
</dbReference>
<comment type="similarity">
    <text evidence="1 15 16">Belongs to the ATPase B chain family.</text>
</comment>
<dbReference type="GO" id="GO:0045259">
    <property type="term" value="C:proton-transporting ATP synthase complex"/>
    <property type="evidence" value="ECO:0007669"/>
    <property type="project" value="UniProtKB-KW"/>
</dbReference>
<evidence type="ECO:0000256" key="15">
    <source>
        <dbReference type="HAMAP-Rule" id="MF_01398"/>
    </source>
</evidence>
<proteinExistence type="inferred from homology"/>
<organism evidence="18 19">
    <name type="scientific">Oceanibaculum indicum</name>
    <dbReference type="NCBI Taxonomy" id="526216"/>
    <lineage>
        <taxon>Bacteria</taxon>
        <taxon>Pseudomonadati</taxon>
        <taxon>Pseudomonadota</taxon>
        <taxon>Alphaproteobacteria</taxon>
        <taxon>Rhodospirillales</taxon>
        <taxon>Oceanibaculaceae</taxon>
        <taxon>Oceanibaculum</taxon>
    </lineage>
</organism>
<dbReference type="CDD" id="cd06503">
    <property type="entry name" value="ATP-synt_Fo_b"/>
    <property type="match status" value="1"/>
</dbReference>
<sequence length="160" mass="17938">MLQDTNFWVAVSFVIFVALAYKPAMRQIGGALDGRAERIRQQIEEAQQLREDAQALLASYKRKQRDALQEAEQIVAHAREESKRQQQQAEADLEALLKRREAQALEKIAQAEAKALQEVREKAVDVAIAATRRLLDEKLDAKASNALIDNAIGELPGKLH</sequence>
<evidence type="ECO:0000256" key="1">
    <source>
        <dbReference type="ARBA" id="ARBA00005513"/>
    </source>
</evidence>
<keyword evidence="5 15" id="KW-0812">Transmembrane</keyword>
<dbReference type="Pfam" id="PF00430">
    <property type="entry name" value="ATP-synt_B"/>
    <property type="match status" value="1"/>
</dbReference>
<comment type="subunit">
    <text evidence="15">F-type ATPases have 2 components, F(1) - the catalytic core - and F(0) - the membrane proton channel. F(1) has five subunits: alpha(3), beta(3), gamma(1), delta(1), epsilon(1). F(0) has three main subunits: a(1), b(2) and c(10-14). The alpha and beta chains form an alternating ring which encloses part of the gamma chain. F(1) is attached to F(0) by a central stalk formed by the gamma and epsilon chains, while a peripheral stalk is formed by the delta and b chains.</text>
</comment>
<dbReference type="PANTHER" id="PTHR33445:SF1">
    <property type="entry name" value="ATP SYNTHASE SUBUNIT B"/>
    <property type="match status" value="1"/>
</dbReference>
<dbReference type="GO" id="GO:0046961">
    <property type="term" value="F:proton-transporting ATPase activity, rotational mechanism"/>
    <property type="evidence" value="ECO:0007669"/>
    <property type="project" value="TreeGrafter"/>
</dbReference>
<dbReference type="Proteomes" id="UP000277424">
    <property type="component" value="Unassembled WGS sequence"/>
</dbReference>
<comment type="subcellular location">
    <subcellularLocation>
        <location evidence="15">Cell membrane</location>
        <topology evidence="15">Single-pass membrane protein</topology>
    </subcellularLocation>
    <subcellularLocation>
        <location evidence="14">Endomembrane system</location>
        <topology evidence="14">Single-pass membrane protein</topology>
    </subcellularLocation>
</comment>
<evidence type="ECO:0000256" key="11">
    <source>
        <dbReference type="ARBA" id="ARBA00025198"/>
    </source>
</evidence>
<keyword evidence="10 15" id="KW-0066">ATP synthesis</keyword>
<comment type="caution">
    <text evidence="18">The sequence shown here is derived from an EMBL/GenBank/DDBJ whole genome shotgun (WGS) entry which is preliminary data.</text>
</comment>
<evidence type="ECO:0000256" key="12">
    <source>
        <dbReference type="ARBA" id="ARBA00025614"/>
    </source>
</evidence>
<keyword evidence="9 15" id="KW-0472">Membrane</keyword>
<dbReference type="PANTHER" id="PTHR33445">
    <property type="entry name" value="ATP SYNTHASE SUBUNIT B', CHLOROPLASTIC"/>
    <property type="match status" value="1"/>
</dbReference>
<evidence type="ECO:0000256" key="13">
    <source>
        <dbReference type="ARBA" id="ARBA00026054"/>
    </source>
</evidence>
<protein>
    <recommendedName>
        <fullName evidence="15">ATP synthase subunit b</fullName>
    </recommendedName>
    <alternativeName>
        <fullName evidence="15">ATP synthase F(0) sector subunit b</fullName>
    </alternativeName>
    <alternativeName>
        <fullName evidence="15">ATPase subunit I</fullName>
    </alternativeName>
    <alternativeName>
        <fullName evidence="15">F-type ATPase subunit b</fullName>
        <shortName evidence="15">F-ATPase subunit b</shortName>
    </alternativeName>
</protein>
<keyword evidence="8 15" id="KW-0406">Ion transport</keyword>
<evidence type="ECO:0000256" key="7">
    <source>
        <dbReference type="ARBA" id="ARBA00022989"/>
    </source>
</evidence>
<evidence type="ECO:0000256" key="4">
    <source>
        <dbReference type="ARBA" id="ARBA00022547"/>
    </source>
</evidence>
<dbReference type="OrthoDB" id="8479836at2"/>
<dbReference type="EMBL" id="RBIG01000002">
    <property type="protein sequence ID" value="RKQ70323.1"/>
    <property type="molecule type" value="Genomic_DNA"/>
</dbReference>
<evidence type="ECO:0000256" key="5">
    <source>
        <dbReference type="ARBA" id="ARBA00022692"/>
    </source>
</evidence>
<evidence type="ECO:0000256" key="8">
    <source>
        <dbReference type="ARBA" id="ARBA00023065"/>
    </source>
</evidence>
<dbReference type="InterPro" id="IPR005864">
    <property type="entry name" value="ATP_synth_F0_bsu_bac"/>
</dbReference>
<dbReference type="GO" id="GO:0012505">
    <property type="term" value="C:endomembrane system"/>
    <property type="evidence" value="ECO:0007669"/>
    <property type="project" value="UniProtKB-SubCell"/>
</dbReference>
<comment type="subunit">
    <text evidence="13">F-type ATPases have 2 components, F(1) - the catalytic core - and F(0) - the membrane proton channel. F(1) has five subunits: alpha(3), beta(3), gamma(1), delta(1), epsilon(1). F(0) has four main subunits: a(1), b(2) and c(10-14). The alpha and beta chains form an alternating ring which encloses part of the gamma chain. F(1) is attached to F(0) by a central stalk formed by the gamma and epsilon chains, while a peripheral stalk is formed by the delta and b chains.</text>
</comment>
<keyword evidence="2 15" id="KW-0813">Transport</keyword>
<keyword evidence="3 15" id="KW-1003">Cell membrane</keyword>
<evidence type="ECO:0000256" key="3">
    <source>
        <dbReference type="ARBA" id="ARBA00022475"/>
    </source>
</evidence>
<keyword evidence="4 15" id="KW-0138">CF(0)</keyword>
<feature type="coiled-coil region" evidence="17">
    <location>
        <begin position="32"/>
        <end position="122"/>
    </location>
</feature>
<evidence type="ECO:0000313" key="18">
    <source>
        <dbReference type="EMBL" id="RKQ70323.1"/>
    </source>
</evidence>